<dbReference type="EMBL" id="CP015005">
    <property type="protein sequence ID" value="AMS41178.1"/>
    <property type="molecule type" value="Genomic_DNA"/>
</dbReference>
<gene>
    <name evidence="2" type="ORF">AA2016_2250</name>
    <name evidence="3" type="ORF">FHS67_002158</name>
</gene>
<evidence type="ECO:0000313" key="2">
    <source>
        <dbReference type="EMBL" id="AMS41178.1"/>
    </source>
</evidence>
<dbReference type="RefSeq" id="WP_067958987.1">
    <property type="nucleotide sequence ID" value="NZ_CP015005.1"/>
</dbReference>
<reference evidence="2 4" key="1">
    <citation type="submission" date="2016-03" db="EMBL/GenBank/DDBJ databases">
        <title>Complete genome of Aminobacter aminovorans KCTC 2477.</title>
        <authorList>
            <person name="Kim K.M."/>
        </authorList>
    </citation>
    <scope>NUCLEOTIDE SEQUENCE [LARGE SCALE GENOMIC DNA]</scope>
    <source>
        <strain evidence="2 4">KCTC 2477</strain>
    </source>
</reference>
<keyword evidence="5" id="KW-1185">Reference proteome</keyword>
<sequence>MNIGDIAEHFIRAAEIDRATREHVGPALVRSLPLPYVHSRADKNGWGKEDGDSLVGGADPLAEERKAFWERIGVLPSAHEITELEAIHDWLTSVANDKERRALLAWARSKVGGKSFRNWCFKTEGIHPNTGRERKNRALEQIAAILGRKGSHNSETADSGELLHTHEIDDVSDTVAEDAGERDTLNSWLADGAFAKVLPSEFDDFSWAARRNERRRQQREAKKKKKAAS</sequence>
<dbReference type="Proteomes" id="UP000075755">
    <property type="component" value="Chromosome"/>
</dbReference>
<dbReference type="AlphaFoldDB" id="A0AAC8YMQ1"/>
<evidence type="ECO:0000313" key="4">
    <source>
        <dbReference type="Proteomes" id="UP000075755"/>
    </source>
</evidence>
<accession>A0AAC8YMQ1</accession>
<name>A0AAC8YMQ1_AMIAI</name>
<dbReference type="Proteomes" id="UP000577697">
    <property type="component" value="Unassembled WGS sequence"/>
</dbReference>
<dbReference type="EMBL" id="JACICB010000007">
    <property type="protein sequence ID" value="MBB3705839.1"/>
    <property type="molecule type" value="Genomic_DNA"/>
</dbReference>
<reference evidence="3 5" key="2">
    <citation type="submission" date="2020-08" db="EMBL/GenBank/DDBJ databases">
        <title>Genomic Encyclopedia of Type Strains, Phase IV (KMG-IV): sequencing the most valuable type-strain genomes for metagenomic binning, comparative biology and taxonomic classification.</title>
        <authorList>
            <person name="Goeker M."/>
        </authorList>
    </citation>
    <scope>NUCLEOTIDE SEQUENCE [LARGE SCALE GENOMIC DNA]</scope>
    <source>
        <strain evidence="3 5">DSM 10368</strain>
    </source>
</reference>
<evidence type="ECO:0000313" key="5">
    <source>
        <dbReference type="Proteomes" id="UP000577697"/>
    </source>
</evidence>
<organism evidence="2 4">
    <name type="scientific">Aminobacter aminovorans</name>
    <name type="common">Chelatobacter heintzii</name>
    <dbReference type="NCBI Taxonomy" id="83263"/>
    <lineage>
        <taxon>Bacteria</taxon>
        <taxon>Pseudomonadati</taxon>
        <taxon>Pseudomonadota</taxon>
        <taxon>Alphaproteobacteria</taxon>
        <taxon>Hyphomicrobiales</taxon>
        <taxon>Phyllobacteriaceae</taxon>
        <taxon>Aminobacter</taxon>
    </lineage>
</organism>
<dbReference type="KEGG" id="aak:AA2016_2250"/>
<feature type="region of interest" description="Disordered" evidence="1">
    <location>
        <begin position="208"/>
        <end position="229"/>
    </location>
</feature>
<evidence type="ECO:0000313" key="3">
    <source>
        <dbReference type="EMBL" id="MBB3705839.1"/>
    </source>
</evidence>
<proteinExistence type="predicted"/>
<evidence type="ECO:0000256" key="1">
    <source>
        <dbReference type="SAM" id="MobiDB-lite"/>
    </source>
</evidence>
<protein>
    <submittedName>
        <fullName evidence="2">Uncharacterized protein</fullName>
    </submittedName>
</protein>
<feature type="compositionally biased region" description="Basic residues" evidence="1">
    <location>
        <begin position="212"/>
        <end position="229"/>
    </location>
</feature>